<dbReference type="InterPro" id="IPR036513">
    <property type="entry name" value="STAS_dom_sf"/>
</dbReference>
<evidence type="ECO:0000256" key="2">
    <source>
        <dbReference type="RuleBase" id="RU003749"/>
    </source>
</evidence>
<evidence type="ECO:0000259" key="3">
    <source>
        <dbReference type="PROSITE" id="PS50801"/>
    </source>
</evidence>
<dbReference type="PANTHER" id="PTHR33495">
    <property type="entry name" value="ANTI-SIGMA FACTOR ANTAGONIST TM_1081-RELATED-RELATED"/>
    <property type="match status" value="1"/>
</dbReference>
<organism evidence="4 5">
    <name type="scientific">Trichormus variabilis NIES-23</name>
    <dbReference type="NCBI Taxonomy" id="1973479"/>
    <lineage>
        <taxon>Bacteria</taxon>
        <taxon>Bacillati</taxon>
        <taxon>Cyanobacteriota</taxon>
        <taxon>Cyanophyceae</taxon>
        <taxon>Nostocales</taxon>
        <taxon>Nostocaceae</taxon>
        <taxon>Trichormus</taxon>
    </lineage>
</organism>
<sequence length="112" mass="12506">MQAVLKCPKIQVIRPHGCLNATNALEFEQELTKTLAKEDISSLWVDLADVESLDSSGLMALVSALKIAQNLGKGFQLYSVSPAIKIIFELTQLNEIFEIFEHEADLVVRQLY</sequence>
<dbReference type="GO" id="GO:0043856">
    <property type="term" value="F:anti-sigma factor antagonist activity"/>
    <property type="evidence" value="ECO:0007669"/>
    <property type="project" value="InterPro"/>
</dbReference>
<dbReference type="PANTHER" id="PTHR33495:SF2">
    <property type="entry name" value="ANTI-SIGMA FACTOR ANTAGONIST TM_1081-RELATED"/>
    <property type="match status" value="1"/>
</dbReference>
<dbReference type="InterPro" id="IPR003658">
    <property type="entry name" value="Anti-sigma_ant"/>
</dbReference>
<name>A0A1Z4KLX4_ANAVA</name>
<reference evidence="4 5" key="1">
    <citation type="submission" date="2017-06" db="EMBL/GenBank/DDBJ databases">
        <title>Genome sequencing of cyanobaciteial culture collection at National Institute for Environmental Studies (NIES).</title>
        <authorList>
            <person name="Hirose Y."/>
            <person name="Shimura Y."/>
            <person name="Fujisawa T."/>
            <person name="Nakamura Y."/>
            <person name="Kawachi M."/>
        </authorList>
    </citation>
    <scope>NUCLEOTIDE SEQUENCE [LARGE SCALE GENOMIC DNA]</scope>
    <source>
        <strain evidence="4 5">NIES-23</strain>
    </source>
</reference>
<dbReference type="Pfam" id="PF01740">
    <property type="entry name" value="STAS"/>
    <property type="match status" value="1"/>
</dbReference>
<evidence type="ECO:0000313" key="4">
    <source>
        <dbReference type="EMBL" id="BAY69944.1"/>
    </source>
</evidence>
<dbReference type="EMBL" id="AP018216">
    <property type="protein sequence ID" value="BAY69944.1"/>
    <property type="molecule type" value="Genomic_DNA"/>
</dbReference>
<gene>
    <name evidence="4" type="ORF">NIES23_27440</name>
</gene>
<dbReference type="SUPFAM" id="SSF52091">
    <property type="entry name" value="SpoIIaa-like"/>
    <property type="match status" value="1"/>
</dbReference>
<dbReference type="Gene3D" id="3.30.750.24">
    <property type="entry name" value="STAS domain"/>
    <property type="match status" value="1"/>
</dbReference>
<dbReference type="AlphaFoldDB" id="A0A1Z4KLX4"/>
<proteinExistence type="inferred from homology"/>
<accession>A0A1Z4KLX4</accession>
<comment type="similarity">
    <text evidence="1 2">Belongs to the anti-sigma-factor antagonist family.</text>
</comment>
<dbReference type="CDD" id="cd07043">
    <property type="entry name" value="STAS_anti-anti-sigma_factors"/>
    <property type="match status" value="1"/>
</dbReference>
<dbReference type="PROSITE" id="PS50801">
    <property type="entry name" value="STAS"/>
    <property type="match status" value="1"/>
</dbReference>
<dbReference type="InterPro" id="IPR002645">
    <property type="entry name" value="STAS_dom"/>
</dbReference>
<evidence type="ECO:0000313" key="5">
    <source>
        <dbReference type="Proteomes" id="UP000217507"/>
    </source>
</evidence>
<feature type="domain" description="STAS" evidence="3">
    <location>
        <begin position="1"/>
        <end position="112"/>
    </location>
</feature>
<protein>
    <recommendedName>
        <fullName evidence="2">Anti-sigma factor antagonist</fullName>
    </recommendedName>
</protein>
<evidence type="ECO:0000256" key="1">
    <source>
        <dbReference type="ARBA" id="ARBA00009013"/>
    </source>
</evidence>
<dbReference type="Proteomes" id="UP000217507">
    <property type="component" value="Chromosome"/>
</dbReference>
<dbReference type="NCBIfam" id="TIGR00377">
    <property type="entry name" value="ant_ant_sig"/>
    <property type="match status" value="1"/>
</dbReference>